<keyword evidence="6 10" id="KW-0133">Cell shape</keyword>
<evidence type="ECO:0000256" key="3">
    <source>
        <dbReference type="ARBA" id="ARBA00022618"/>
    </source>
</evidence>
<evidence type="ECO:0000259" key="13">
    <source>
        <dbReference type="Pfam" id="PF01225"/>
    </source>
</evidence>
<dbReference type="PANTHER" id="PTHR43024:SF1">
    <property type="entry name" value="UDP-N-ACETYLMURAMOYL-TRIPEPTIDE--D-ALANYL-D-ALANINE LIGASE"/>
    <property type="match status" value="1"/>
</dbReference>
<keyword evidence="8 10" id="KW-0131">Cell cycle</keyword>
<dbReference type="GO" id="GO:0005737">
    <property type="term" value="C:cytoplasm"/>
    <property type="evidence" value="ECO:0007669"/>
    <property type="project" value="UniProtKB-SubCell"/>
</dbReference>
<dbReference type="Pfam" id="PF08245">
    <property type="entry name" value="Mur_ligase_M"/>
    <property type="match status" value="1"/>
</dbReference>
<dbReference type="EC" id="6.3.2.10" evidence="10 11"/>
<proteinExistence type="inferred from homology"/>
<accession>A0A0A0BLU4</accession>
<dbReference type="Gene3D" id="3.40.1390.10">
    <property type="entry name" value="MurE/MurF, N-terminal domain"/>
    <property type="match status" value="1"/>
</dbReference>
<dbReference type="SUPFAM" id="SSF63418">
    <property type="entry name" value="MurE/MurF N-terminal domain"/>
    <property type="match status" value="1"/>
</dbReference>
<dbReference type="PANTHER" id="PTHR43024">
    <property type="entry name" value="UDP-N-ACETYLMURAMOYL-TRIPEPTIDE--D-ALANYL-D-ALANINE LIGASE"/>
    <property type="match status" value="1"/>
</dbReference>
<evidence type="ECO:0000256" key="4">
    <source>
        <dbReference type="ARBA" id="ARBA00022741"/>
    </source>
</evidence>
<comment type="caution">
    <text evidence="16">The sequence shown here is derived from an EMBL/GenBank/DDBJ whole genome shotgun (WGS) entry which is preliminary data.</text>
</comment>
<dbReference type="InterPro" id="IPR005863">
    <property type="entry name" value="UDP-N-AcMur_synth"/>
</dbReference>
<keyword evidence="2 10" id="KW-0436">Ligase</keyword>
<dbReference type="GO" id="GO:0047480">
    <property type="term" value="F:UDP-N-acetylmuramoyl-tripeptide-D-alanyl-D-alanine ligase activity"/>
    <property type="evidence" value="ECO:0007669"/>
    <property type="project" value="UniProtKB-UniRule"/>
</dbReference>
<dbReference type="SUPFAM" id="SSF53244">
    <property type="entry name" value="MurD-like peptide ligases, peptide-binding domain"/>
    <property type="match status" value="1"/>
</dbReference>
<gene>
    <name evidence="10" type="primary">murF</name>
    <name evidence="16" type="ORF">N868_05595</name>
</gene>
<dbReference type="Gene3D" id="3.40.1190.10">
    <property type="entry name" value="Mur-like, catalytic domain"/>
    <property type="match status" value="1"/>
</dbReference>
<reference evidence="16 17" key="2">
    <citation type="journal article" date="2015" name="Stand. Genomic Sci.">
        <title>Draft genome sequence of Cellulomonas carbonis T26(T) and comparative analysis of six Cellulomonas genomes.</title>
        <authorList>
            <person name="Zhuang W."/>
            <person name="Zhang S."/>
            <person name="Xia X."/>
            <person name="Wang G."/>
        </authorList>
    </citation>
    <scope>NUCLEOTIDE SEQUENCE [LARGE SCALE GENOMIC DNA]</scope>
    <source>
        <strain evidence="16 17">T26</strain>
    </source>
</reference>
<dbReference type="InterPro" id="IPR051046">
    <property type="entry name" value="MurCDEF_CellWall_CoF430Synth"/>
</dbReference>
<evidence type="ECO:0000256" key="10">
    <source>
        <dbReference type="HAMAP-Rule" id="MF_02019"/>
    </source>
</evidence>
<dbReference type="Pfam" id="PF01225">
    <property type="entry name" value="Mur_ligase"/>
    <property type="match status" value="1"/>
</dbReference>
<dbReference type="GO" id="GO:0005524">
    <property type="term" value="F:ATP binding"/>
    <property type="evidence" value="ECO:0007669"/>
    <property type="project" value="UniProtKB-UniRule"/>
</dbReference>
<sequence length="490" mass="50316">MIALSAEEIAVLVGGRTAGDPTATVTAPAVVDSRHVTPGSLFVALPGEHVDGHAYAAAAVAAGAAVVLAAREVLDDDGAALPCVVVDDVTTALGDLARAVLGRLRRAAELKVVAVTGSVGKTTTKDLLAQVLSGTGPTVWPEKSFNNEIGLPLTVLRADERTRFLVLEMGASGMGHITYLTGIAAPDVAAVLVIGSAHLGEFGGVEAIARAKAEIVAGLVPGGTAVLNADDARVSAMAADAPGPVVLFGEDPRAAVRAADVSVDELGRARFRLVTADGEADVRLELVGEHHVTNALAAAAASLAVGLPLGDVAERLSAATALSPHRMQVTERPDGVTVIDDSYNANPDSMRAALKALAVRARGRRSIAVLGEMLELGEDSIRAHDEIGRLAVRLDVSRLVVVGEGARPLHLGALQEGSWGEETCLLPDVETAERWLAEELRPGDVVLVKSSHGAGLWRLGELLTGDDEPAAERRAGERADADVPHGGSAG</sequence>
<reference evidence="16 17" key="1">
    <citation type="submission" date="2013-08" db="EMBL/GenBank/DDBJ databases">
        <title>Genome sequencing of Cellulomonas carbonis T26.</title>
        <authorList>
            <person name="Chen F."/>
            <person name="Li Y."/>
            <person name="Wang G."/>
        </authorList>
    </citation>
    <scope>NUCLEOTIDE SEQUENCE [LARGE SCALE GENOMIC DNA]</scope>
    <source>
        <strain evidence="16 17">T26</strain>
    </source>
</reference>
<dbReference type="EMBL" id="AXCY01000139">
    <property type="protein sequence ID" value="KGM08936.1"/>
    <property type="molecule type" value="Genomic_DNA"/>
</dbReference>
<evidence type="ECO:0000256" key="5">
    <source>
        <dbReference type="ARBA" id="ARBA00022840"/>
    </source>
</evidence>
<comment type="subcellular location">
    <subcellularLocation>
        <location evidence="10 11">Cytoplasm</location>
    </subcellularLocation>
</comment>
<evidence type="ECO:0000256" key="8">
    <source>
        <dbReference type="ARBA" id="ARBA00023306"/>
    </source>
</evidence>
<dbReference type="InterPro" id="IPR036615">
    <property type="entry name" value="Mur_ligase_C_dom_sf"/>
</dbReference>
<keyword evidence="1 10" id="KW-0963">Cytoplasm</keyword>
<feature type="domain" description="Mur ligase central" evidence="15">
    <location>
        <begin position="115"/>
        <end position="301"/>
    </location>
</feature>
<evidence type="ECO:0000313" key="17">
    <source>
        <dbReference type="Proteomes" id="UP000029839"/>
    </source>
</evidence>
<evidence type="ECO:0000256" key="2">
    <source>
        <dbReference type="ARBA" id="ARBA00022598"/>
    </source>
</evidence>
<dbReference type="Proteomes" id="UP000029839">
    <property type="component" value="Unassembled WGS sequence"/>
</dbReference>
<keyword evidence="7 10" id="KW-0573">Peptidoglycan synthesis</keyword>
<dbReference type="InterPro" id="IPR036565">
    <property type="entry name" value="Mur-like_cat_sf"/>
</dbReference>
<evidence type="ECO:0000256" key="9">
    <source>
        <dbReference type="ARBA" id="ARBA00023316"/>
    </source>
</evidence>
<dbReference type="NCBIfam" id="TIGR01143">
    <property type="entry name" value="murF"/>
    <property type="match status" value="1"/>
</dbReference>
<dbReference type="OrthoDB" id="9800958at2"/>
<dbReference type="InterPro" id="IPR013221">
    <property type="entry name" value="Mur_ligase_cen"/>
</dbReference>
<evidence type="ECO:0000256" key="12">
    <source>
        <dbReference type="SAM" id="MobiDB-lite"/>
    </source>
</evidence>
<dbReference type="InterPro" id="IPR004101">
    <property type="entry name" value="Mur_ligase_C"/>
</dbReference>
<evidence type="ECO:0000256" key="6">
    <source>
        <dbReference type="ARBA" id="ARBA00022960"/>
    </source>
</evidence>
<evidence type="ECO:0000256" key="11">
    <source>
        <dbReference type="RuleBase" id="RU004136"/>
    </source>
</evidence>
<keyword evidence="5 10" id="KW-0067">ATP-binding</keyword>
<dbReference type="SUPFAM" id="SSF53623">
    <property type="entry name" value="MurD-like peptide ligases, catalytic domain"/>
    <property type="match status" value="1"/>
</dbReference>
<dbReference type="RefSeq" id="WP_052426528.1">
    <property type="nucleotide sequence ID" value="NZ_AXCY01000139.1"/>
</dbReference>
<dbReference type="Gene3D" id="3.90.190.20">
    <property type="entry name" value="Mur ligase, C-terminal domain"/>
    <property type="match status" value="1"/>
</dbReference>
<evidence type="ECO:0000259" key="15">
    <source>
        <dbReference type="Pfam" id="PF08245"/>
    </source>
</evidence>
<feature type="compositionally biased region" description="Basic and acidic residues" evidence="12">
    <location>
        <begin position="470"/>
        <end position="483"/>
    </location>
</feature>
<feature type="domain" description="Mur ligase C-terminal" evidence="14">
    <location>
        <begin position="325"/>
        <end position="451"/>
    </location>
</feature>
<evidence type="ECO:0000256" key="7">
    <source>
        <dbReference type="ARBA" id="ARBA00022984"/>
    </source>
</evidence>
<protein>
    <recommendedName>
        <fullName evidence="10 11">UDP-N-acetylmuramoyl-tripeptide--D-alanyl-D-alanine ligase</fullName>
        <ecNumber evidence="10 11">6.3.2.10</ecNumber>
    </recommendedName>
    <alternativeName>
        <fullName evidence="10">D-alanyl-D-alanine-adding enzyme</fullName>
    </alternativeName>
</protein>
<keyword evidence="4 10" id="KW-0547">Nucleotide-binding</keyword>
<evidence type="ECO:0000313" key="16">
    <source>
        <dbReference type="EMBL" id="KGM08936.1"/>
    </source>
</evidence>
<dbReference type="InterPro" id="IPR000713">
    <property type="entry name" value="Mur_ligase_N"/>
</dbReference>
<comment type="similarity">
    <text evidence="10">Belongs to the MurCDEF family. MurF subfamily.</text>
</comment>
<dbReference type="GO" id="GO:0008360">
    <property type="term" value="P:regulation of cell shape"/>
    <property type="evidence" value="ECO:0007669"/>
    <property type="project" value="UniProtKB-KW"/>
</dbReference>
<dbReference type="HAMAP" id="MF_02019">
    <property type="entry name" value="MurF"/>
    <property type="match status" value="1"/>
</dbReference>
<keyword evidence="3 10" id="KW-0132">Cell division</keyword>
<keyword evidence="9 10" id="KW-0961">Cell wall biogenesis/degradation</keyword>
<comment type="catalytic activity">
    <reaction evidence="10 11">
        <text>D-alanyl-D-alanine + UDP-N-acetyl-alpha-D-muramoyl-L-alanyl-gamma-D-glutamyl-meso-2,6-diaminopimelate + ATP = UDP-N-acetyl-alpha-D-muramoyl-L-alanyl-gamma-D-glutamyl-meso-2,6-diaminopimeloyl-D-alanyl-D-alanine + ADP + phosphate + H(+)</text>
        <dbReference type="Rhea" id="RHEA:28374"/>
        <dbReference type="ChEBI" id="CHEBI:15378"/>
        <dbReference type="ChEBI" id="CHEBI:30616"/>
        <dbReference type="ChEBI" id="CHEBI:43474"/>
        <dbReference type="ChEBI" id="CHEBI:57822"/>
        <dbReference type="ChEBI" id="CHEBI:61386"/>
        <dbReference type="ChEBI" id="CHEBI:83905"/>
        <dbReference type="ChEBI" id="CHEBI:456216"/>
        <dbReference type="EC" id="6.3.2.10"/>
    </reaction>
</comment>
<comment type="function">
    <text evidence="10 11">Involved in cell wall formation. Catalyzes the final step in the synthesis of UDP-N-acetylmuramoyl-pentapeptide, the precursor of murein.</text>
</comment>
<name>A0A0A0BLU4_9CELL</name>
<feature type="region of interest" description="Disordered" evidence="12">
    <location>
        <begin position="468"/>
        <end position="490"/>
    </location>
</feature>
<dbReference type="GO" id="GO:0051301">
    <property type="term" value="P:cell division"/>
    <property type="evidence" value="ECO:0007669"/>
    <property type="project" value="UniProtKB-KW"/>
</dbReference>
<feature type="binding site" evidence="10">
    <location>
        <begin position="117"/>
        <end position="123"/>
    </location>
    <ligand>
        <name>ATP</name>
        <dbReference type="ChEBI" id="CHEBI:30616"/>
    </ligand>
</feature>
<dbReference type="Pfam" id="PF02875">
    <property type="entry name" value="Mur_ligase_C"/>
    <property type="match status" value="1"/>
</dbReference>
<dbReference type="UniPathway" id="UPA00219"/>
<dbReference type="GO" id="GO:0008766">
    <property type="term" value="F:UDP-N-acetylmuramoylalanyl-D-glutamyl-2,6-diaminopimelate-D-alanyl-D-alanine ligase activity"/>
    <property type="evidence" value="ECO:0007669"/>
    <property type="project" value="RHEA"/>
</dbReference>
<organism evidence="16 17">
    <name type="scientific">Cellulomonas carbonis T26</name>
    <dbReference type="NCBI Taxonomy" id="947969"/>
    <lineage>
        <taxon>Bacteria</taxon>
        <taxon>Bacillati</taxon>
        <taxon>Actinomycetota</taxon>
        <taxon>Actinomycetes</taxon>
        <taxon>Micrococcales</taxon>
        <taxon>Cellulomonadaceae</taxon>
        <taxon>Cellulomonas</taxon>
    </lineage>
</organism>
<dbReference type="InterPro" id="IPR035911">
    <property type="entry name" value="MurE/MurF_N"/>
</dbReference>
<feature type="domain" description="Mur ligase N-terminal catalytic" evidence="13">
    <location>
        <begin position="31"/>
        <end position="99"/>
    </location>
</feature>
<dbReference type="AlphaFoldDB" id="A0A0A0BLU4"/>
<dbReference type="GO" id="GO:0071555">
    <property type="term" value="P:cell wall organization"/>
    <property type="evidence" value="ECO:0007669"/>
    <property type="project" value="UniProtKB-KW"/>
</dbReference>
<evidence type="ECO:0000259" key="14">
    <source>
        <dbReference type="Pfam" id="PF02875"/>
    </source>
</evidence>
<dbReference type="GO" id="GO:0009252">
    <property type="term" value="P:peptidoglycan biosynthetic process"/>
    <property type="evidence" value="ECO:0007669"/>
    <property type="project" value="UniProtKB-UniRule"/>
</dbReference>
<keyword evidence="17" id="KW-1185">Reference proteome</keyword>
<comment type="pathway">
    <text evidence="10 11">Cell wall biogenesis; peptidoglycan biosynthesis.</text>
</comment>
<evidence type="ECO:0000256" key="1">
    <source>
        <dbReference type="ARBA" id="ARBA00022490"/>
    </source>
</evidence>